<dbReference type="EMBL" id="JADIML010000089">
    <property type="protein sequence ID" value="MBO8462926.1"/>
    <property type="molecule type" value="Genomic_DNA"/>
</dbReference>
<feature type="domain" description="ABC transporter" evidence="4">
    <location>
        <begin position="10"/>
        <end position="241"/>
    </location>
</feature>
<dbReference type="InterPro" id="IPR003593">
    <property type="entry name" value="AAA+_ATPase"/>
</dbReference>
<dbReference type="SMART" id="SM00382">
    <property type="entry name" value="AAA"/>
    <property type="match status" value="1"/>
</dbReference>
<dbReference type="SUPFAM" id="SSF52540">
    <property type="entry name" value="P-loop containing nucleoside triphosphate hydrolases"/>
    <property type="match status" value="1"/>
</dbReference>
<dbReference type="InterPro" id="IPR003439">
    <property type="entry name" value="ABC_transporter-like_ATP-bd"/>
</dbReference>
<dbReference type="InterPro" id="IPR017871">
    <property type="entry name" value="ABC_transporter-like_CS"/>
</dbReference>
<dbReference type="GO" id="GO:0005524">
    <property type="term" value="F:ATP binding"/>
    <property type="evidence" value="ECO:0007669"/>
    <property type="project" value="UniProtKB-KW"/>
</dbReference>
<comment type="caution">
    <text evidence="5">The sequence shown here is derived from an EMBL/GenBank/DDBJ whole genome shotgun (WGS) entry which is preliminary data.</text>
</comment>
<evidence type="ECO:0000313" key="6">
    <source>
        <dbReference type="Proteomes" id="UP000823618"/>
    </source>
</evidence>
<evidence type="ECO:0000256" key="1">
    <source>
        <dbReference type="ARBA" id="ARBA00022448"/>
    </source>
</evidence>
<dbReference type="AlphaFoldDB" id="A0A9D9I0P1"/>
<dbReference type="InterPro" id="IPR050153">
    <property type="entry name" value="Metal_Ion_Import_ABC"/>
</dbReference>
<protein>
    <submittedName>
        <fullName evidence="5">Metal ABC transporter ATP-binding protein</fullName>
    </submittedName>
</protein>
<dbReference type="Pfam" id="PF00005">
    <property type="entry name" value="ABC_tran"/>
    <property type="match status" value="1"/>
</dbReference>
<evidence type="ECO:0000313" key="5">
    <source>
        <dbReference type="EMBL" id="MBO8462926.1"/>
    </source>
</evidence>
<dbReference type="GO" id="GO:0016887">
    <property type="term" value="F:ATP hydrolysis activity"/>
    <property type="evidence" value="ECO:0007669"/>
    <property type="project" value="InterPro"/>
</dbReference>
<dbReference type="PROSITE" id="PS50893">
    <property type="entry name" value="ABC_TRANSPORTER_2"/>
    <property type="match status" value="1"/>
</dbReference>
<keyword evidence="1" id="KW-0813">Transport</keyword>
<dbReference type="PROSITE" id="PS00211">
    <property type="entry name" value="ABC_TRANSPORTER_1"/>
    <property type="match status" value="1"/>
</dbReference>
<sequence length="248" mass="28196">MGHSCGYHCIKIEKLGVTLDRQQILRNVNIHIHCGQLTTIIGPNGAGKSTLIKALIGEIPHEGEIKFRDIRDDKPIKLKIGYVPQQLPFDKNTPSTVYDLFASYISKRPICFFKDKAVYEKAKEQLAVFEADSLIDRTLGDLSGGELQRVMLSIATYPMPNLLVLDEPISGMDRNGMMLFYEQIDRLKKEYDLSILLVSHDLEFAYEYSDKIILLDGTIVGEGTPKEVFESRRFKSMFGNIRYERGEV</sequence>
<evidence type="ECO:0000259" key="4">
    <source>
        <dbReference type="PROSITE" id="PS50893"/>
    </source>
</evidence>
<dbReference type="Gene3D" id="3.40.50.300">
    <property type="entry name" value="P-loop containing nucleotide triphosphate hydrolases"/>
    <property type="match status" value="1"/>
</dbReference>
<accession>A0A9D9I0P1</accession>
<reference evidence="5" key="2">
    <citation type="journal article" date="2021" name="PeerJ">
        <title>Extensive microbial diversity within the chicken gut microbiome revealed by metagenomics and culture.</title>
        <authorList>
            <person name="Gilroy R."/>
            <person name="Ravi A."/>
            <person name="Getino M."/>
            <person name="Pursley I."/>
            <person name="Horton D.L."/>
            <person name="Alikhan N.F."/>
            <person name="Baker D."/>
            <person name="Gharbi K."/>
            <person name="Hall N."/>
            <person name="Watson M."/>
            <person name="Adriaenssens E.M."/>
            <person name="Foster-Nyarko E."/>
            <person name="Jarju S."/>
            <person name="Secka A."/>
            <person name="Antonio M."/>
            <person name="Oren A."/>
            <person name="Chaudhuri R.R."/>
            <person name="La Ragione R."/>
            <person name="Hildebrand F."/>
            <person name="Pallen M.J."/>
        </authorList>
    </citation>
    <scope>NUCLEOTIDE SEQUENCE</scope>
    <source>
        <strain evidence="5">E3-2379</strain>
    </source>
</reference>
<proteinExistence type="predicted"/>
<dbReference type="Proteomes" id="UP000823618">
    <property type="component" value="Unassembled WGS sequence"/>
</dbReference>
<evidence type="ECO:0000256" key="2">
    <source>
        <dbReference type="ARBA" id="ARBA00022741"/>
    </source>
</evidence>
<dbReference type="InterPro" id="IPR027417">
    <property type="entry name" value="P-loop_NTPase"/>
</dbReference>
<evidence type="ECO:0000256" key="3">
    <source>
        <dbReference type="ARBA" id="ARBA00022840"/>
    </source>
</evidence>
<reference evidence="5" key="1">
    <citation type="submission" date="2020-10" db="EMBL/GenBank/DDBJ databases">
        <authorList>
            <person name="Gilroy R."/>
        </authorList>
    </citation>
    <scope>NUCLEOTIDE SEQUENCE</scope>
    <source>
        <strain evidence="5">E3-2379</strain>
    </source>
</reference>
<dbReference type="PANTHER" id="PTHR42734">
    <property type="entry name" value="METAL TRANSPORT SYSTEM ATP-BINDING PROTEIN TM_0124-RELATED"/>
    <property type="match status" value="1"/>
</dbReference>
<keyword evidence="3 5" id="KW-0067">ATP-binding</keyword>
<gene>
    <name evidence="5" type="ORF">IAC13_03220</name>
</gene>
<organism evidence="5 6">
    <name type="scientific">Candidatus Scybalomonas excrementavium</name>
    <dbReference type="NCBI Taxonomy" id="2840943"/>
    <lineage>
        <taxon>Bacteria</taxon>
        <taxon>Bacillati</taxon>
        <taxon>Bacillota</taxon>
        <taxon>Clostridia</taxon>
        <taxon>Lachnospirales</taxon>
        <taxon>Lachnospiraceae</taxon>
        <taxon>Lachnospiraceae incertae sedis</taxon>
        <taxon>Candidatus Scybalomonas</taxon>
    </lineage>
</organism>
<name>A0A9D9I0P1_9FIRM</name>
<keyword evidence="2" id="KW-0547">Nucleotide-binding</keyword>